<feature type="domain" description="Adenylate kinase active site lid" evidence="6">
    <location>
        <begin position="163"/>
        <end position="198"/>
    </location>
</feature>
<dbReference type="AlphaFoldDB" id="A0A1J4JY21"/>
<evidence type="ECO:0000256" key="4">
    <source>
        <dbReference type="ARBA" id="ARBA00022777"/>
    </source>
</evidence>
<dbReference type="PROSITE" id="PS00113">
    <property type="entry name" value="ADENYLATE_KINASE"/>
    <property type="match status" value="1"/>
</dbReference>
<keyword evidence="4 5" id="KW-0418">Kinase</keyword>
<gene>
    <name evidence="7" type="ORF">TRFO_29273</name>
</gene>
<dbReference type="EMBL" id="MLAK01000830">
    <property type="protein sequence ID" value="OHT03352.1"/>
    <property type="molecule type" value="Genomic_DNA"/>
</dbReference>
<dbReference type="GO" id="GO:0004017">
    <property type="term" value="F:AMP kinase activity"/>
    <property type="evidence" value="ECO:0007669"/>
    <property type="project" value="InterPro"/>
</dbReference>
<dbReference type="NCBIfam" id="TIGR01351">
    <property type="entry name" value="adk"/>
    <property type="match status" value="1"/>
</dbReference>
<evidence type="ECO:0000256" key="5">
    <source>
        <dbReference type="RuleBase" id="RU003330"/>
    </source>
</evidence>
<dbReference type="VEuPathDB" id="TrichDB:TRFO_29273"/>
<evidence type="ECO:0000313" key="8">
    <source>
        <dbReference type="Proteomes" id="UP000179807"/>
    </source>
</evidence>
<comment type="caution">
    <text evidence="7">The sequence shown here is derived from an EMBL/GenBank/DDBJ whole genome shotgun (WGS) entry which is preliminary data.</text>
</comment>
<keyword evidence="2 5" id="KW-0808">Transferase</keyword>
<comment type="similarity">
    <text evidence="1 5">Belongs to the adenylate kinase family.</text>
</comment>
<evidence type="ECO:0000256" key="1">
    <source>
        <dbReference type="ARBA" id="ARBA00007220"/>
    </source>
</evidence>
<dbReference type="InterPro" id="IPR006259">
    <property type="entry name" value="Adenyl_kin_sub"/>
</dbReference>
<keyword evidence="3" id="KW-0547">Nucleotide-binding</keyword>
<dbReference type="OrthoDB" id="439792at2759"/>
<dbReference type="NCBIfam" id="NF001381">
    <property type="entry name" value="PRK00279.1-3"/>
    <property type="match status" value="1"/>
</dbReference>
<keyword evidence="8" id="KW-1185">Reference proteome</keyword>
<dbReference type="NCBIfam" id="NF011100">
    <property type="entry name" value="PRK14527.1"/>
    <property type="match status" value="1"/>
</dbReference>
<evidence type="ECO:0000256" key="2">
    <source>
        <dbReference type="ARBA" id="ARBA00022679"/>
    </source>
</evidence>
<dbReference type="CDD" id="cd01428">
    <property type="entry name" value="ADK"/>
    <property type="match status" value="1"/>
</dbReference>
<dbReference type="InterPro" id="IPR036193">
    <property type="entry name" value="ADK_active_lid_dom_sf"/>
</dbReference>
<dbReference type="GeneID" id="94841389"/>
<dbReference type="HAMAP" id="MF_00235">
    <property type="entry name" value="Adenylate_kinase_Adk"/>
    <property type="match status" value="1"/>
</dbReference>
<dbReference type="SUPFAM" id="SSF52540">
    <property type="entry name" value="P-loop containing nucleoside triphosphate hydrolases"/>
    <property type="match status" value="1"/>
</dbReference>
<dbReference type="Pfam" id="PF00406">
    <property type="entry name" value="ADK"/>
    <property type="match status" value="1"/>
</dbReference>
<dbReference type="Proteomes" id="UP000179807">
    <property type="component" value="Unassembled WGS sequence"/>
</dbReference>
<sequence>MKEIDIIQFPKIFSLNIECLYQILKKRNNYFSKMSHPFRLIFFGPPGGGKGTQSAKLKEEFGVHHISTGDALRAEIRAGTELGNRVKGIVESGSLVDDDTIMDVLKSAIQKASDTGFILDGIPRTIGQVHKLDNMLKEIGKPVTHVIYITVNHDELKKRIVGRLFHPGSGRTYHKEFNPPKVDMKDDLTGEDLIIRKDDTEEVFEARMKAYNDTFQPVIEYYEKHNLLKTVEGAGKSVDQIYEEVKAILNK</sequence>
<dbReference type="Gene3D" id="3.40.50.300">
    <property type="entry name" value="P-loop containing nucleotide triphosphate hydrolases"/>
    <property type="match status" value="1"/>
</dbReference>
<evidence type="ECO:0000256" key="3">
    <source>
        <dbReference type="ARBA" id="ARBA00022741"/>
    </source>
</evidence>
<dbReference type="InterPro" id="IPR007862">
    <property type="entry name" value="Adenylate_kinase_lid-dom"/>
</dbReference>
<dbReference type="FunFam" id="3.40.50.300:FF:000106">
    <property type="entry name" value="Adenylate kinase mitochondrial"/>
    <property type="match status" value="1"/>
</dbReference>
<reference evidence="7" key="1">
    <citation type="submission" date="2016-10" db="EMBL/GenBank/DDBJ databases">
        <authorList>
            <person name="Benchimol M."/>
            <person name="Almeida L.G."/>
            <person name="Vasconcelos A.T."/>
            <person name="Perreira-Neves A."/>
            <person name="Rosa I.A."/>
            <person name="Tasca T."/>
            <person name="Bogo M.R."/>
            <person name="de Souza W."/>
        </authorList>
    </citation>
    <scope>NUCLEOTIDE SEQUENCE [LARGE SCALE GENOMIC DNA]</scope>
    <source>
        <strain evidence="7">K</strain>
    </source>
</reference>
<evidence type="ECO:0000313" key="7">
    <source>
        <dbReference type="EMBL" id="OHT03352.1"/>
    </source>
</evidence>
<accession>A0A1J4JY21</accession>
<evidence type="ECO:0000259" key="6">
    <source>
        <dbReference type="Pfam" id="PF05191"/>
    </source>
</evidence>
<dbReference type="SUPFAM" id="SSF57774">
    <property type="entry name" value="Microbial and mitochondrial ADK, insert 'zinc finger' domain"/>
    <property type="match status" value="1"/>
</dbReference>
<protein>
    <submittedName>
        <fullName evidence="7">Adenylate kinase</fullName>
    </submittedName>
</protein>
<dbReference type="PANTHER" id="PTHR23359">
    <property type="entry name" value="NUCLEOTIDE KINASE"/>
    <property type="match status" value="1"/>
</dbReference>
<dbReference type="InterPro" id="IPR027417">
    <property type="entry name" value="P-loop_NTPase"/>
</dbReference>
<organism evidence="7 8">
    <name type="scientific">Tritrichomonas foetus</name>
    <dbReference type="NCBI Taxonomy" id="1144522"/>
    <lineage>
        <taxon>Eukaryota</taxon>
        <taxon>Metamonada</taxon>
        <taxon>Parabasalia</taxon>
        <taxon>Tritrichomonadida</taxon>
        <taxon>Tritrichomonadidae</taxon>
        <taxon>Tritrichomonas</taxon>
    </lineage>
</organism>
<name>A0A1J4JY21_9EUKA</name>
<dbReference type="InterPro" id="IPR033690">
    <property type="entry name" value="Adenylat_kinase_CS"/>
</dbReference>
<dbReference type="InterPro" id="IPR000850">
    <property type="entry name" value="Adenylat/UMP-CMP_kin"/>
</dbReference>
<dbReference type="Pfam" id="PF05191">
    <property type="entry name" value="ADK_lid"/>
    <property type="match status" value="1"/>
</dbReference>
<proteinExistence type="inferred from homology"/>
<dbReference type="GO" id="GO:0005524">
    <property type="term" value="F:ATP binding"/>
    <property type="evidence" value="ECO:0007669"/>
    <property type="project" value="InterPro"/>
</dbReference>
<dbReference type="PRINTS" id="PR00094">
    <property type="entry name" value="ADENYLTKNASE"/>
</dbReference>
<dbReference type="RefSeq" id="XP_068356488.1">
    <property type="nucleotide sequence ID" value="XM_068506685.1"/>
</dbReference>